<organism evidence="1 2">
    <name type="scientific">Adineta steineri</name>
    <dbReference type="NCBI Taxonomy" id="433720"/>
    <lineage>
        <taxon>Eukaryota</taxon>
        <taxon>Metazoa</taxon>
        <taxon>Spiralia</taxon>
        <taxon>Gnathifera</taxon>
        <taxon>Rotifera</taxon>
        <taxon>Eurotatoria</taxon>
        <taxon>Bdelloidea</taxon>
        <taxon>Adinetida</taxon>
        <taxon>Adinetidae</taxon>
        <taxon>Adineta</taxon>
    </lineage>
</organism>
<evidence type="ECO:0000313" key="1">
    <source>
        <dbReference type="EMBL" id="CAF4442880.1"/>
    </source>
</evidence>
<dbReference type="AlphaFoldDB" id="A0A820RT72"/>
<protein>
    <submittedName>
        <fullName evidence="1">Uncharacterized protein</fullName>
    </submittedName>
</protein>
<feature type="non-terminal residue" evidence="1">
    <location>
        <position position="1"/>
    </location>
</feature>
<feature type="non-terminal residue" evidence="1">
    <location>
        <position position="99"/>
    </location>
</feature>
<reference evidence="1" key="1">
    <citation type="submission" date="2021-02" db="EMBL/GenBank/DDBJ databases">
        <authorList>
            <person name="Nowell W R."/>
        </authorList>
    </citation>
    <scope>NUCLEOTIDE SEQUENCE</scope>
</reference>
<sequence length="99" mass="11447">RLVEKEREQAQENEIETPDDALISVDGLYQVLHHGERKFGDTHRFATTEDPEDFSSKERLYAVWDEMELDRSSKILLTALLNHPVVADMIANCCKYRAP</sequence>
<accession>A0A820RT72</accession>
<dbReference type="EMBL" id="CAJOBB010030312">
    <property type="protein sequence ID" value="CAF4442880.1"/>
    <property type="molecule type" value="Genomic_DNA"/>
</dbReference>
<gene>
    <name evidence="1" type="ORF">KXQ929_LOCUS53497</name>
</gene>
<evidence type="ECO:0000313" key="2">
    <source>
        <dbReference type="Proteomes" id="UP000663868"/>
    </source>
</evidence>
<proteinExistence type="predicted"/>
<comment type="caution">
    <text evidence="1">The sequence shown here is derived from an EMBL/GenBank/DDBJ whole genome shotgun (WGS) entry which is preliminary data.</text>
</comment>
<name>A0A820RT72_9BILA</name>
<dbReference type="Proteomes" id="UP000663868">
    <property type="component" value="Unassembled WGS sequence"/>
</dbReference>